<dbReference type="InterPro" id="IPR011011">
    <property type="entry name" value="Znf_FYVE_PHD"/>
</dbReference>
<dbReference type="Gene3D" id="3.30.40.10">
    <property type="entry name" value="Zinc/RING finger domain, C3HC4 (zinc finger)"/>
    <property type="match status" value="1"/>
</dbReference>
<comment type="caution">
    <text evidence="8">The sequence shown here is derived from an EMBL/GenBank/DDBJ whole genome shotgun (WGS) entry which is preliminary data.</text>
</comment>
<dbReference type="OMA" id="CAGERHG"/>
<dbReference type="FunFam" id="2.20.110.10:FF:000002">
    <property type="entry name" value="Phosphatidylinositol 4-phosphate 5-kinase 8"/>
    <property type="match status" value="2"/>
</dbReference>
<dbReference type="PROSITE" id="PS50178">
    <property type="entry name" value="ZF_FYVE"/>
    <property type="match status" value="1"/>
</dbReference>
<keyword evidence="2" id="KW-0677">Repeat</keyword>
<dbReference type="VEuPathDB" id="TriTrypDB:TRSC58_06663"/>
<dbReference type="GeneID" id="40328499"/>
<dbReference type="SMART" id="SM00064">
    <property type="entry name" value="FYVE"/>
    <property type="match status" value="1"/>
</dbReference>
<evidence type="ECO:0000256" key="4">
    <source>
        <dbReference type="ARBA" id="ARBA00022833"/>
    </source>
</evidence>
<dbReference type="SUPFAM" id="SSF57903">
    <property type="entry name" value="FYVE/PHD zinc finger"/>
    <property type="match status" value="2"/>
</dbReference>
<feature type="region of interest" description="Disordered" evidence="6">
    <location>
        <begin position="1386"/>
        <end position="1405"/>
    </location>
</feature>
<proteinExistence type="predicted"/>
<gene>
    <name evidence="8" type="ORF">TraAM80_04566</name>
</gene>
<keyword evidence="4" id="KW-0862">Zinc</keyword>
<evidence type="ECO:0000313" key="9">
    <source>
        <dbReference type="Proteomes" id="UP000283634"/>
    </source>
</evidence>
<dbReference type="InterPro" id="IPR017455">
    <property type="entry name" value="Znf_FYVE-rel"/>
</dbReference>
<feature type="domain" description="FYVE-type" evidence="7">
    <location>
        <begin position="1159"/>
        <end position="1220"/>
    </location>
</feature>
<dbReference type="InterPro" id="IPR000306">
    <property type="entry name" value="Znf_FYVE"/>
</dbReference>
<organism evidence="8 9">
    <name type="scientific">Trypanosoma rangeli</name>
    <dbReference type="NCBI Taxonomy" id="5698"/>
    <lineage>
        <taxon>Eukaryota</taxon>
        <taxon>Discoba</taxon>
        <taxon>Euglenozoa</taxon>
        <taxon>Kinetoplastea</taxon>
        <taxon>Metakinetoplastina</taxon>
        <taxon>Trypanosomatida</taxon>
        <taxon>Trypanosomatidae</taxon>
        <taxon>Trypanosoma</taxon>
        <taxon>Herpetosoma</taxon>
    </lineage>
</organism>
<keyword evidence="3 5" id="KW-0863">Zinc-finger</keyword>
<evidence type="ECO:0000256" key="3">
    <source>
        <dbReference type="ARBA" id="ARBA00022771"/>
    </source>
</evidence>
<dbReference type="EMBL" id="MKGL01000136">
    <property type="protein sequence ID" value="RNF05367.1"/>
    <property type="molecule type" value="Genomic_DNA"/>
</dbReference>
<keyword evidence="9" id="KW-1185">Reference proteome</keyword>
<dbReference type="SUPFAM" id="SSF82185">
    <property type="entry name" value="Histone H3 K4-specific methyltransferase SET7/9 N-terminal domain"/>
    <property type="match status" value="6"/>
</dbReference>
<dbReference type="Pfam" id="PF02493">
    <property type="entry name" value="MORN"/>
    <property type="match status" value="19"/>
</dbReference>
<dbReference type="Pfam" id="PF01363">
    <property type="entry name" value="FYVE"/>
    <property type="match status" value="1"/>
</dbReference>
<dbReference type="PANTHER" id="PTHR23084:SF263">
    <property type="entry name" value="MORN REPEAT-CONTAINING PROTEIN 1"/>
    <property type="match status" value="1"/>
</dbReference>
<accession>A0A3R7LXP1</accession>
<evidence type="ECO:0000313" key="8">
    <source>
        <dbReference type="EMBL" id="RNF05367.1"/>
    </source>
</evidence>
<evidence type="ECO:0000256" key="6">
    <source>
        <dbReference type="SAM" id="MobiDB-lite"/>
    </source>
</evidence>
<name>A0A3R7LXP1_TRYRA</name>
<dbReference type="PANTHER" id="PTHR23084">
    <property type="entry name" value="PHOSPHATIDYLINOSITOL-4-PHOSPHATE 5-KINASE RELATED"/>
    <property type="match status" value="1"/>
</dbReference>
<dbReference type="CDD" id="cd00065">
    <property type="entry name" value="FYVE_like_SF"/>
    <property type="match status" value="1"/>
</dbReference>
<evidence type="ECO:0000256" key="5">
    <source>
        <dbReference type="PROSITE-ProRule" id="PRU00091"/>
    </source>
</evidence>
<evidence type="ECO:0000256" key="2">
    <source>
        <dbReference type="ARBA" id="ARBA00022737"/>
    </source>
</evidence>
<dbReference type="Gene3D" id="2.20.110.10">
    <property type="entry name" value="Histone H3 K4-specific methyltransferase SET7/9 N-terminal domain"/>
    <property type="match status" value="7"/>
</dbReference>
<reference evidence="8 9" key="1">
    <citation type="journal article" date="2018" name="BMC Genomics">
        <title>Genomic comparison of Trypanosoma conorhini and Trypanosoma rangeli to Trypanosoma cruzi strains of high and low virulence.</title>
        <authorList>
            <person name="Bradwell K.R."/>
            <person name="Koparde V.N."/>
            <person name="Matveyev A.V."/>
            <person name="Serrano M.G."/>
            <person name="Alves J.M."/>
            <person name="Parikh H."/>
            <person name="Huang B."/>
            <person name="Lee V."/>
            <person name="Espinosa-Alvarez O."/>
            <person name="Ortiz P.A."/>
            <person name="Costa-Martins A.G."/>
            <person name="Teixeira M.M."/>
            <person name="Buck G.A."/>
        </authorList>
    </citation>
    <scope>NUCLEOTIDE SEQUENCE [LARGE SCALE GENOMIC DNA]</scope>
    <source>
        <strain evidence="8 9">AM80</strain>
    </source>
</reference>
<feature type="region of interest" description="Disordered" evidence="6">
    <location>
        <begin position="662"/>
        <end position="681"/>
    </location>
</feature>
<sequence>MEDQFSPGSAPARSLPPQQNVSHIPPLMFYDAVSVLCTPVTPQQVMAFDPRERDQPTRIMPDGSEYYGDVLLDQPHGLGIMLFKSSSNFYGSGDRYGGGWKNGLFHGEGIFLSSAFTYQGGWFEGHMHGKGVMTYSRRITDFVLRGMSVFSASDKTHAPLEYSGEFHYRYQRHGHGVMKYSNGDIYDGDWASNLRHGHGTLTTVAGEIYTGQWNKDERHGNGKIIYVNGGEFKGAMVHDKRHGEGVMLFPNGDEYYGTFTRNKIEGHGTMRYRNGDVYEGMWKDGMRHGEGKNTLRKKGATIEGRFVKGLIQGRGVVTYPGVSTFIGEFEQGERRYGTLFWHDSAPGSGVCYQGKWLGEMMHHRGMLWYRNGDFYFGCFVNNKRHGPGNIRYADGGEFSGCFVNDMREGQGILQSASGSIQAGMWHNDVFIEGYDGEWDGATFNGIGRLILREPPICVTSGNGANTPTMPVGGGAPTFTGTQPPFEYFGLFRHGVRHGAGVFRLAGHVIMGSWTQDVLSCEAGSWEFPSGDVYLGGFKDGLRDGPKGQVWLTDGSFFEGDWERDAPVGNGVFYATDKRQPIYAPEDEAAAQADVMSSPTYVGVMDRFISLFRRKALPENKDTRRVIGFREHFVLQGEWDIMSLPYAMYQALMARLGNSSSSTAYGVSGSNSGSNSGDGGGGGAVVAAGASQAGLNNGGGATASIKPPAMISVGVQERQGHVFFTSGVCLRTMWLRNHPRLMLPHRPDAPLHDKIHGAVVTSDGNVGGVAGYKSCVFCDRPFTFFRKEARCALCEQRSCSSCLHPLEVRGHPKIEALLRMRMSEGEDISGSNNNTTTAAASPTTAAGNTFVLPVQLPACVDCARTAMLGLEFNTIWIPMRCLAVSEASTASNAATEEEATVATAAAPLLGNLDKEDTSLPRFSSSSSSSSIHTNASYVVYEGYTWSCIPHLYGSLWWGKEGYYMGAFDKGRRHGRGVQMMQNGEKYVGEFSDDEWHGTGIYCADDGSAYEGVWQHGKLTTLHYHGELDEQQRHHGRGESYELDGGRYNGEWQNGQWHGTGILHRKDGVVYSGDFVFGRIEGEGKLLMATSVFYGSFRDGKKQGKGREYFGDCVVEGEWQDDMLTGFVRIYDASTETVYETTYQNGNERDDCFVPPVMVDDAHSQNCAQCQATFSLFLRRHHCRLCGEVVCDSCSQLRAPMPLHFKIEGAMRVCDRCYRRIEERRMLGIRRYTNGEVYAGCWARGRWVSRGLLRRADGTVVVMDLAGRPLVTGEAAAAAAAAATATAGDVRELPLDASPPVEELRKLPPSATAEVDAFTLWWSMVLSVAGLSVPLELTPCETFLLPRIPPMKPLRLFSTSDYAKDDAGDTNKEAAAVQAARFVPFIAPPAPRPPARPSETSVLASLPPPRPMITDSHIMRLVSDGRIEMFPAVPPPSSDGNGVVMLSCYQRMPLLPPTPPRPTPDKSDRIMWDCWETRPVPKYRGHVEPNTRRGVAEWQHVPFACPFLRPDVEDVDRVVRGGDTTRWSPKPLVGPQVFSVKDTGAGGVSVVQRSL</sequence>
<dbReference type="OrthoDB" id="270720at2759"/>
<dbReference type="Proteomes" id="UP000283634">
    <property type="component" value="Unassembled WGS sequence"/>
</dbReference>
<evidence type="ECO:0000259" key="7">
    <source>
        <dbReference type="PROSITE" id="PS50178"/>
    </source>
</evidence>
<dbReference type="GO" id="GO:0008270">
    <property type="term" value="F:zinc ion binding"/>
    <property type="evidence" value="ECO:0007669"/>
    <property type="project" value="UniProtKB-KW"/>
</dbReference>
<dbReference type="InterPro" id="IPR013083">
    <property type="entry name" value="Znf_RING/FYVE/PHD"/>
</dbReference>
<keyword evidence="1" id="KW-0479">Metal-binding</keyword>
<dbReference type="InterPro" id="IPR003409">
    <property type="entry name" value="MORN"/>
</dbReference>
<feature type="compositionally biased region" description="Low complexity" evidence="6">
    <location>
        <begin position="662"/>
        <end position="674"/>
    </location>
</feature>
<dbReference type="RefSeq" id="XP_029238644.1">
    <property type="nucleotide sequence ID" value="XM_029381489.1"/>
</dbReference>
<dbReference type="SMART" id="SM00698">
    <property type="entry name" value="MORN"/>
    <property type="match status" value="22"/>
</dbReference>
<evidence type="ECO:0000256" key="1">
    <source>
        <dbReference type="ARBA" id="ARBA00022723"/>
    </source>
</evidence>
<protein>
    <recommendedName>
        <fullName evidence="7">FYVE-type domain-containing protein</fullName>
    </recommendedName>
</protein>